<reference evidence="2 3" key="1">
    <citation type="journal article" date="2011" name="J. Bacteriol.">
        <title>Genome sequence of Haloplasma contractile, an unusual contractile bacterium from a deep-sea anoxic brine lake.</title>
        <authorList>
            <person name="Antunes A."/>
            <person name="Alam I."/>
            <person name="El Dorry H."/>
            <person name="Siam R."/>
            <person name="Robertson A."/>
            <person name="Bajic V.B."/>
            <person name="Stingl U."/>
        </authorList>
    </citation>
    <scope>NUCLEOTIDE SEQUENCE [LARGE SCALE GENOMIC DNA]</scope>
    <source>
        <strain evidence="2 3">SSD-17B</strain>
    </source>
</reference>
<dbReference type="OrthoDB" id="9769886at2"/>
<organism evidence="2 3">
    <name type="scientific">Haloplasma contractile SSD-17B</name>
    <dbReference type="NCBI Taxonomy" id="1033810"/>
    <lineage>
        <taxon>Bacteria</taxon>
        <taxon>Bacillati</taxon>
        <taxon>Mycoplasmatota</taxon>
        <taxon>Mollicutes</taxon>
        <taxon>Haloplasmatales</taxon>
        <taxon>Haloplasmataceae</taxon>
        <taxon>Haloplasma</taxon>
    </lineage>
</organism>
<accession>U2EDY2</accession>
<dbReference type="PIRSF" id="PIRSF036593">
    <property type="entry name" value="GrdD"/>
    <property type="match status" value="1"/>
</dbReference>
<name>U2EDY2_9MOLU</name>
<dbReference type="GO" id="GO:0004366">
    <property type="term" value="F:glycerol-3-phosphate O-acyltransferase activity"/>
    <property type="evidence" value="ECO:0007669"/>
    <property type="project" value="UniProtKB-EC"/>
</dbReference>
<comment type="caution">
    <text evidence="2">The sequence shown here is derived from an EMBL/GenBank/DDBJ whole genome shotgun (WGS) entry which is preliminary data.</text>
</comment>
<protein>
    <submittedName>
        <fullName evidence="2">Glycine reductase complex component C alpha subunit protein</fullName>
        <ecNumber evidence="2">2.3.1.15</ecNumber>
    </submittedName>
</protein>
<dbReference type="GO" id="GO:0006633">
    <property type="term" value="P:fatty acid biosynthetic process"/>
    <property type="evidence" value="ECO:0007669"/>
    <property type="project" value="InterPro"/>
</dbReference>
<keyword evidence="3" id="KW-1185">Reference proteome</keyword>
<dbReference type="InParanoid" id="U2EDY2"/>
<evidence type="ECO:0000256" key="1">
    <source>
        <dbReference type="PIRSR" id="PIRSR036593-50"/>
    </source>
</evidence>
<dbReference type="InterPro" id="IPR012116">
    <property type="entry name" value="Gly_reductase_pC_asu"/>
</dbReference>
<sequence>MDENNVKKLIGETFNDIANAIETGKFGTNIKIGLTTLGSEHGVDALVKGAELASKEGSFEVVLIGPRVETSLENIEVDCEKDAHTMMEELLDSGYIQGCVTNHYNFDIGVSTVGRVITPAFGKDLLIATTTGTSDTDRTISMFENAIYGIITAKALGNNNPTVGILNVDNARSVERLLKKLNDNGYNINFGESMRSDGGLIMRGNDLLTSSVDVMVTDTLTGNILMKLFSSFNTGGTYEAVGYGYGPGIGFNHKRIINIISRASGTPVVANAIRYAAELAKGNLKNIIESEYQKLKELKFEKLIETYKQENTAKVETRDDFKMPEKEIVSAEISGIDILELEDAVTSLLKNGIYAESGMGCTGPIILVTETNLEKAKSILKENNYS</sequence>
<dbReference type="EC" id="2.3.1.15" evidence="2"/>
<reference evidence="2 3" key="2">
    <citation type="journal article" date="2013" name="PLoS ONE">
        <title>INDIGO - INtegrated Data Warehouse of MIcrobial GenOmes with Examples from the Red Sea Extremophiles.</title>
        <authorList>
            <person name="Alam I."/>
            <person name="Antunes A."/>
            <person name="Kamau A.A."/>
            <person name="Ba Alawi W."/>
            <person name="Kalkatawi M."/>
            <person name="Stingl U."/>
            <person name="Bajic V.B."/>
        </authorList>
    </citation>
    <scope>NUCLEOTIDE SEQUENCE [LARGE SCALE GENOMIC DNA]</scope>
    <source>
        <strain evidence="2 3">SSD-17B</strain>
    </source>
</reference>
<dbReference type="RefSeq" id="WP_008826787.1">
    <property type="nucleotide sequence ID" value="NZ_AFNU02000002.1"/>
</dbReference>
<dbReference type="AlphaFoldDB" id="U2EDY2"/>
<keyword evidence="2" id="KW-0012">Acyltransferase</keyword>
<dbReference type="Proteomes" id="UP000005707">
    <property type="component" value="Unassembled WGS sequence"/>
</dbReference>
<evidence type="ECO:0000313" key="3">
    <source>
        <dbReference type="Proteomes" id="UP000005707"/>
    </source>
</evidence>
<dbReference type="Gene3D" id="3.40.718.10">
    <property type="entry name" value="Isopropylmalate Dehydrogenase"/>
    <property type="match status" value="1"/>
</dbReference>
<dbReference type="EMBL" id="AFNU02000002">
    <property type="protein sequence ID" value="ERJ13203.1"/>
    <property type="molecule type" value="Genomic_DNA"/>
</dbReference>
<dbReference type="STRING" id="1033810.HLPCO_000822"/>
<keyword evidence="2" id="KW-0808">Transferase</keyword>
<gene>
    <name evidence="2" type="primary">grdD</name>
    <name evidence="2" type="ORF">HLPCO_000822</name>
</gene>
<proteinExistence type="predicted"/>
<feature type="active site" evidence="1">
    <location>
        <position position="361"/>
    </location>
</feature>
<dbReference type="eggNOG" id="COG0416">
    <property type="taxonomic scope" value="Bacteria"/>
</dbReference>
<dbReference type="NCBIfam" id="NF040747">
    <property type="entry name" value="reduct_C_alpha"/>
    <property type="match status" value="1"/>
</dbReference>
<dbReference type="SUPFAM" id="SSF53659">
    <property type="entry name" value="Isocitrate/Isopropylmalate dehydrogenase-like"/>
    <property type="match status" value="1"/>
</dbReference>
<dbReference type="Pfam" id="PF02504">
    <property type="entry name" value="FA_synthesis"/>
    <property type="match status" value="1"/>
</dbReference>
<evidence type="ECO:0000313" key="2">
    <source>
        <dbReference type="EMBL" id="ERJ13203.1"/>
    </source>
</evidence>
<dbReference type="InterPro" id="IPR003664">
    <property type="entry name" value="FA_synthesis"/>
</dbReference>